<dbReference type="OrthoDB" id="1491115at2"/>
<name>A0A370LBB6_9HYPH</name>
<gene>
    <name evidence="1" type="ORF">DWE98_00730</name>
</gene>
<keyword evidence="2" id="KW-1185">Reference proteome</keyword>
<dbReference type="AlphaFoldDB" id="A0A370LBB6"/>
<protein>
    <submittedName>
        <fullName evidence="1">Type II toxin-antitoxin system ParD family antitoxin</fullName>
    </submittedName>
</protein>
<organism evidence="1 2">
    <name type="scientific">Bosea caraganae</name>
    <dbReference type="NCBI Taxonomy" id="2763117"/>
    <lineage>
        <taxon>Bacteria</taxon>
        <taxon>Pseudomonadati</taxon>
        <taxon>Pseudomonadota</taxon>
        <taxon>Alphaproteobacteria</taxon>
        <taxon>Hyphomicrobiales</taxon>
        <taxon>Boseaceae</taxon>
        <taxon>Bosea</taxon>
    </lineage>
</organism>
<reference evidence="2" key="1">
    <citation type="submission" date="2018-07" db="EMBL/GenBank/DDBJ databases">
        <authorList>
            <person name="Safronova V.I."/>
            <person name="Chirak E.R."/>
            <person name="Sazanova A.L."/>
        </authorList>
    </citation>
    <scope>NUCLEOTIDE SEQUENCE [LARGE SCALE GENOMIC DNA]</scope>
    <source>
        <strain evidence="2">RCAM04685</strain>
    </source>
</reference>
<dbReference type="EMBL" id="QQTP01000001">
    <property type="protein sequence ID" value="RDJ29139.1"/>
    <property type="molecule type" value="Genomic_DNA"/>
</dbReference>
<dbReference type="Proteomes" id="UP000255207">
    <property type="component" value="Unassembled WGS sequence"/>
</dbReference>
<evidence type="ECO:0000313" key="2">
    <source>
        <dbReference type="Proteomes" id="UP000255207"/>
    </source>
</evidence>
<evidence type="ECO:0000313" key="1">
    <source>
        <dbReference type="EMBL" id="RDJ29139.1"/>
    </source>
</evidence>
<proteinExistence type="predicted"/>
<accession>A0A370LBB6</accession>
<sequence>MPSTAKHVITLAPEANAFIEAQLRSSAFETWLRDKVGPAFDAMKADPSRGIPAKTAFDAVRARHAERNRTRDPI</sequence>
<dbReference type="RefSeq" id="WP_114827256.1">
    <property type="nucleotide sequence ID" value="NZ_QQTO01000019.1"/>
</dbReference>
<comment type="caution">
    <text evidence="1">The sequence shown here is derived from an EMBL/GenBank/DDBJ whole genome shotgun (WGS) entry which is preliminary data.</text>
</comment>